<organism evidence="2 3">
    <name type="scientific">Pseudomonas cichorii</name>
    <dbReference type="NCBI Taxonomy" id="36746"/>
    <lineage>
        <taxon>Bacteria</taxon>
        <taxon>Pseudomonadati</taxon>
        <taxon>Pseudomonadota</taxon>
        <taxon>Gammaproteobacteria</taxon>
        <taxon>Pseudomonadales</taxon>
        <taxon>Pseudomonadaceae</taxon>
        <taxon>Pseudomonas</taxon>
    </lineage>
</organism>
<dbReference type="InterPro" id="IPR036291">
    <property type="entry name" value="NAD(P)-bd_dom_sf"/>
</dbReference>
<evidence type="ECO:0000313" key="3">
    <source>
        <dbReference type="Proteomes" id="UP000277236"/>
    </source>
</evidence>
<dbReference type="CDD" id="cd05269">
    <property type="entry name" value="TMR_SDR_a"/>
    <property type="match status" value="1"/>
</dbReference>
<dbReference type="AlphaFoldDB" id="A0A3M4LSG0"/>
<dbReference type="InterPro" id="IPR016040">
    <property type="entry name" value="NAD(P)-bd_dom"/>
</dbReference>
<name>A0A3M4LSG0_PSECI</name>
<feature type="domain" description="NAD(P)-binding" evidence="1">
    <location>
        <begin position="6"/>
        <end position="149"/>
    </location>
</feature>
<protein>
    <recommendedName>
        <fullName evidence="1">NAD(P)-binding domain-containing protein</fullName>
    </recommendedName>
</protein>
<dbReference type="Gene3D" id="3.90.25.10">
    <property type="entry name" value="UDP-galactose 4-epimerase, domain 1"/>
    <property type="match status" value="1"/>
</dbReference>
<dbReference type="SUPFAM" id="SSF51735">
    <property type="entry name" value="NAD(P)-binding Rossmann-fold domains"/>
    <property type="match status" value="1"/>
</dbReference>
<dbReference type="InterPro" id="IPR052718">
    <property type="entry name" value="NmrA-type_oxidoreductase"/>
</dbReference>
<dbReference type="Gene3D" id="3.40.50.720">
    <property type="entry name" value="NAD(P)-binding Rossmann-like Domain"/>
    <property type="match status" value="1"/>
</dbReference>
<sequence>MIVVTGATGQLGRLVIEQLLKRIPSSQIIAAVRSPEKAADLAALGVEVRHADYSQPATLDSALAGAQKVLLISSSELGQRLSQHKAVIDAAKRAGIKLLAYTSVLHADTSVLGLAREHVETEAALRESGVPAVILRNGWYHENYTAGIPAALSLGSVYGCAGEGRISSATRNDYAEAAAVVLASDEQQAGRVYELAGDESYTLTDFVAHLSQHSAKTIPYVNLPQADYQGALEQAGLPQPIAALLADSDTGASKGALFDDSHQLSALIGRATTPVSVSIATAVAG</sequence>
<dbReference type="PANTHER" id="PTHR47129">
    <property type="entry name" value="QUINONE OXIDOREDUCTASE 2"/>
    <property type="match status" value="1"/>
</dbReference>
<dbReference type="RefSeq" id="WP_122316863.1">
    <property type="nucleotide sequence ID" value="NZ_RBRE01000060.1"/>
</dbReference>
<accession>A0A3M4LSG0</accession>
<dbReference type="Pfam" id="PF13460">
    <property type="entry name" value="NAD_binding_10"/>
    <property type="match status" value="1"/>
</dbReference>
<dbReference type="PANTHER" id="PTHR47129:SF1">
    <property type="entry name" value="NMRA-LIKE DOMAIN-CONTAINING PROTEIN"/>
    <property type="match status" value="1"/>
</dbReference>
<comment type="caution">
    <text evidence="2">The sequence shown here is derived from an EMBL/GenBank/DDBJ whole genome shotgun (WGS) entry which is preliminary data.</text>
</comment>
<evidence type="ECO:0000259" key="1">
    <source>
        <dbReference type="Pfam" id="PF13460"/>
    </source>
</evidence>
<gene>
    <name evidence="2" type="ORF">ALQ04_02181</name>
</gene>
<dbReference type="Proteomes" id="UP000277236">
    <property type="component" value="Unassembled WGS sequence"/>
</dbReference>
<dbReference type="EMBL" id="RBRE01000060">
    <property type="protein sequence ID" value="RMQ44350.1"/>
    <property type="molecule type" value="Genomic_DNA"/>
</dbReference>
<evidence type="ECO:0000313" key="2">
    <source>
        <dbReference type="EMBL" id="RMQ44350.1"/>
    </source>
</evidence>
<dbReference type="OrthoDB" id="5510591at2"/>
<proteinExistence type="predicted"/>
<reference evidence="2 3" key="1">
    <citation type="submission" date="2018-08" db="EMBL/GenBank/DDBJ databases">
        <title>Recombination of ecologically and evolutionarily significant loci maintains genetic cohesion in the Pseudomonas syringae species complex.</title>
        <authorList>
            <person name="Dillon M."/>
            <person name="Thakur S."/>
            <person name="Almeida R.N.D."/>
            <person name="Weir B.S."/>
            <person name="Guttman D.S."/>
        </authorList>
    </citation>
    <scope>NUCLEOTIDE SEQUENCE [LARGE SCALE GENOMIC DNA]</scope>
    <source>
        <strain evidence="2 3">ICMP 3353</strain>
    </source>
</reference>